<feature type="region of interest" description="Disordered" evidence="1">
    <location>
        <begin position="1"/>
        <end position="58"/>
    </location>
</feature>
<feature type="transmembrane region" description="Helical" evidence="2">
    <location>
        <begin position="308"/>
        <end position="335"/>
    </location>
</feature>
<name>A0A139ALD2_GONPJ</name>
<dbReference type="PANTHER" id="PTHR13018:SF139">
    <property type="entry name" value="PHOSPHATE METABOLISM PROTEIN 7"/>
    <property type="match status" value="1"/>
</dbReference>
<sequence length="740" mass="79046">MEANRSGDRSALGLEPIRHSGSARRGSDVLGNGEGDGTGDVSSSDQKLRDSSQAHSVVELPYSSDAELTLKRPTIRTSELKIPVLQSIPLPAIHSESTDAFSFLAPAVMETNTRVLQVQESVRSAHAADAATESQLGVSSSRIADSFSMSHHLGGLGVVGWKIGSAFDKGTAIVGKAGHTALSALAPLTDLVPLGEKSDLEAPKTGAVFVTFRHPLGLHLAAQALLHEKPFTFGEVIPEVDAEDVAWENLPLDNLSRLFRTAVSTAAAFVLIIFWTVPVAFVASISTIKGLGEAVPFLAGIANWPPVLVGIIQGILPSLFLAILMFLVKLVLRFLAKYEGHATISTMQKSLASRWLTFLVVNVLFVVTLSGGAIQALREIIDNPPSIFTKLATSLPTVSTFQITYILLQGTSAPAISNLRIGALIFALPWLSDFLQSTPRKIHTQRANAPEVDYGLYLPQISLIFIIGAAYFAVAPLVSVFAAFFFFVTWVLTKRDYLYVTHNKVETGGKFFVSAMMSMFVGLYIAQVTVAGLMLLKQAWGPAITLLITLGATLLTNYFVTKYWSPYFRYVPLDLLRRIPLDTDISDAPAHDRNIYVHPAVRAGPAFVWLPRDEHGVAGGLVDECARGHGLPGTTTGARVYVRQGLAKVKGDVALDVQWDRPLEELGEEAYATSGVAGGGGAGAGLEAGRSKSLEIPDAGATSVLRGTAGTPGDATLVGDPGVGSNGQMAQERTRQRSQE</sequence>
<dbReference type="PANTHER" id="PTHR13018">
    <property type="entry name" value="PROBABLE MEMBRANE PROTEIN DUF221-RELATED"/>
    <property type="match status" value="1"/>
</dbReference>
<dbReference type="InterPro" id="IPR003864">
    <property type="entry name" value="CSC1/OSCA1-like_7TM"/>
</dbReference>
<evidence type="ECO:0000256" key="2">
    <source>
        <dbReference type="SAM" id="Phobius"/>
    </source>
</evidence>
<keyword evidence="2" id="KW-1133">Transmembrane helix</keyword>
<accession>A0A139ALD2</accession>
<feature type="transmembrane region" description="Helical" evidence="2">
    <location>
        <begin position="355"/>
        <end position="375"/>
    </location>
</feature>
<evidence type="ECO:0000313" key="6">
    <source>
        <dbReference type="Proteomes" id="UP000070544"/>
    </source>
</evidence>
<organism evidence="5 6">
    <name type="scientific">Gonapodya prolifera (strain JEL478)</name>
    <name type="common">Monoblepharis prolifera</name>
    <dbReference type="NCBI Taxonomy" id="1344416"/>
    <lineage>
        <taxon>Eukaryota</taxon>
        <taxon>Fungi</taxon>
        <taxon>Fungi incertae sedis</taxon>
        <taxon>Chytridiomycota</taxon>
        <taxon>Chytridiomycota incertae sedis</taxon>
        <taxon>Monoblepharidomycetes</taxon>
        <taxon>Monoblepharidales</taxon>
        <taxon>Gonapodyaceae</taxon>
        <taxon>Gonapodya</taxon>
    </lineage>
</organism>
<keyword evidence="2" id="KW-0812">Transmembrane</keyword>
<dbReference type="Proteomes" id="UP000070544">
    <property type="component" value="Unassembled WGS sequence"/>
</dbReference>
<dbReference type="InterPro" id="IPR045122">
    <property type="entry name" value="Csc1-like"/>
</dbReference>
<keyword evidence="6" id="KW-1185">Reference proteome</keyword>
<gene>
    <name evidence="5" type="ORF">M427DRAFT_259918</name>
</gene>
<dbReference type="EMBL" id="KQ965747">
    <property type="protein sequence ID" value="KXS17354.1"/>
    <property type="molecule type" value="Genomic_DNA"/>
</dbReference>
<evidence type="ECO:0000259" key="4">
    <source>
        <dbReference type="Pfam" id="PF12621"/>
    </source>
</evidence>
<dbReference type="InterPro" id="IPR022257">
    <property type="entry name" value="PHM7_ext"/>
</dbReference>
<feature type="transmembrane region" description="Helical" evidence="2">
    <location>
        <begin position="266"/>
        <end position="288"/>
    </location>
</feature>
<dbReference type="OrthoDB" id="1076608at2759"/>
<keyword evidence="2" id="KW-0472">Membrane</keyword>
<feature type="region of interest" description="Disordered" evidence="1">
    <location>
        <begin position="697"/>
        <end position="740"/>
    </location>
</feature>
<feature type="transmembrane region" description="Helical" evidence="2">
    <location>
        <begin position="539"/>
        <end position="560"/>
    </location>
</feature>
<dbReference type="Pfam" id="PF12621">
    <property type="entry name" value="PHM7_ext"/>
    <property type="match status" value="1"/>
</dbReference>
<feature type="domain" description="10TM putative phosphate transporter extracellular tail" evidence="4">
    <location>
        <begin position="588"/>
        <end position="639"/>
    </location>
</feature>
<feature type="domain" description="CSC1/OSCA1-like 7TM region" evidence="3">
    <location>
        <begin position="260"/>
        <end position="534"/>
    </location>
</feature>
<dbReference type="Pfam" id="PF02714">
    <property type="entry name" value="RSN1_7TM"/>
    <property type="match status" value="1"/>
</dbReference>
<dbReference type="AlphaFoldDB" id="A0A139ALD2"/>
<dbReference type="GO" id="GO:0005886">
    <property type="term" value="C:plasma membrane"/>
    <property type="evidence" value="ECO:0007669"/>
    <property type="project" value="TreeGrafter"/>
</dbReference>
<evidence type="ECO:0000256" key="1">
    <source>
        <dbReference type="SAM" id="MobiDB-lite"/>
    </source>
</evidence>
<feature type="transmembrane region" description="Helical" evidence="2">
    <location>
        <begin position="463"/>
        <end position="490"/>
    </location>
</feature>
<evidence type="ECO:0000259" key="3">
    <source>
        <dbReference type="Pfam" id="PF02714"/>
    </source>
</evidence>
<reference evidence="5 6" key="1">
    <citation type="journal article" date="2015" name="Genome Biol. Evol.">
        <title>Phylogenomic analyses indicate that early fungi evolved digesting cell walls of algal ancestors of land plants.</title>
        <authorList>
            <person name="Chang Y."/>
            <person name="Wang S."/>
            <person name="Sekimoto S."/>
            <person name="Aerts A.L."/>
            <person name="Choi C."/>
            <person name="Clum A."/>
            <person name="LaButti K.M."/>
            <person name="Lindquist E.A."/>
            <person name="Yee Ngan C."/>
            <person name="Ohm R.A."/>
            <person name="Salamov A.A."/>
            <person name="Grigoriev I.V."/>
            <person name="Spatafora J.W."/>
            <person name="Berbee M.L."/>
        </authorList>
    </citation>
    <scope>NUCLEOTIDE SEQUENCE [LARGE SCALE GENOMIC DNA]</scope>
    <source>
        <strain evidence="5 6">JEL478</strain>
    </source>
</reference>
<proteinExistence type="predicted"/>
<dbReference type="GO" id="GO:0005227">
    <property type="term" value="F:calcium-activated cation channel activity"/>
    <property type="evidence" value="ECO:0007669"/>
    <property type="project" value="InterPro"/>
</dbReference>
<evidence type="ECO:0000313" key="5">
    <source>
        <dbReference type="EMBL" id="KXS17354.1"/>
    </source>
</evidence>
<protein>
    <submittedName>
        <fullName evidence="5">DUF221-domain-containing protein</fullName>
    </submittedName>
</protein>
<feature type="transmembrane region" description="Helical" evidence="2">
    <location>
        <begin position="511"/>
        <end position="533"/>
    </location>
</feature>